<keyword evidence="1" id="KW-0812">Transmembrane</keyword>
<evidence type="ECO:0000313" key="2">
    <source>
        <dbReference type="EMBL" id="MBB5142130.1"/>
    </source>
</evidence>
<proteinExistence type="predicted"/>
<dbReference type="EMBL" id="JACHGO010000001">
    <property type="protein sequence ID" value="MBB5142130.1"/>
    <property type="molecule type" value="Genomic_DNA"/>
</dbReference>
<name>A0A7W8FEV0_9BACT</name>
<keyword evidence="1" id="KW-0472">Membrane</keyword>
<feature type="transmembrane region" description="Helical" evidence="1">
    <location>
        <begin position="12"/>
        <end position="33"/>
    </location>
</feature>
<dbReference type="AlphaFoldDB" id="A0A7W8FEV0"/>
<dbReference type="Proteomes" id="UP000539075">
    <property type="component" value="Unassembled WGS sequence"/>
</dbReference>
<sequence>MSRPRKERGSLAVEVALLIPILVFAGLIAADMFRTAIERTRLEETASSLALNISAQNTLTKDGLDALTEIVMQGHTEDQDILIMNVYLSGRINWLLERGGSEGLCEPSSDGRYYTADLPEDLPDDEKDKSDGESSISFVVVKACRDTSKMFSYGGIQWPDYLQVESLYRARSQKIELDESLQEENRIAGSEE</sequence>
<comment type="caution">
    <text evidence="2">The sequence shown here is derived from an EMBL/GenBank/DDBJ whole genome shotgun (WGS) entry which is preliminary data.</text>
</comment>
<evidence type="ECO:0000313" key="3">
    <source>
        <dbReference type="Proteomes" id="UP000539075"/>
    </source>
</evidence>
<gene>
    <name evidence="2" type="ORF">HNQ38_000193</name>
</gene>
<dbReference type="RefSeq" id="WP_183717368.1">
    <property type="nucleotide sequence ID" value="NZ_JACHGO010000001.1"/>
</dbReference>
<keyword evidence="1" id="KW-1133">Transmembrane helix</keyword>
<reference evidence="2 3" key="1">
    <citation type="submission" date="2020-08" db="EMBL/GenBank/DDBJ databases">
        <title>Genomic Encyclopedia of Type Strains, Phase IV (KMG-IV): sequencing the most valuable type-strain genomes for metagenomic binning, comparative biology and taxonomic classification.</title>
        <authorList>
            <person name="Goeker M."/>
        </authorList>
    </citation>
    <scope>NUCLEOTIDE SEQUENCE [LARGE SCALE GENOMIC DNA]</scope>
    <source>
        <strain evidence="2 3">DSM 11275</strain>
    </source>
</reference>
<evidence type="ECO:0000256" key="1">
    <source>
        <dbReference type="SAM" id="Phobius"/>
    </source>
</evidence>
<keyword evidence="3" id="KW-1185">Reference proteome</keyword>
<protein>
    <recommendedName>
        <fullName evidence="4">Pilus assembly protein</fullName>
    </recommendedName>
</protein>
<accession>A0A7W8FEV0</accession>
<organism evidence="2 3">
    <name type="scientific">Desulfovibrio intestinalis</name>
    <dbReference type="NCBI Taxonomy" id="58621"/>
    <lineage>
        <taxon>Bacteria</taxon>
        <taxon>Pseudomonadati</taxon>
        <taxon>Thermodesulfobacteriota</taxon>
        <taxon>Desulfovibrionia</taxon>
        <taxon>Desulfovibrionales</taxon>
        <taxon>Desulfovibrionaceae</taxon>
        <taxon>Desulfovibrio</taxon>
    </lineage>
</organism>
<evidence type="ECO:0008006" key="4">
    <source>
        <dbReference type="Google" id="ProtNLM"/>
    </source>
</evidence>